<keyword evidence="1" id="KW-0833">Ubl conjugation pathway</keyword>
<dbReference type="InterPro" id="IPR032675">
    <property type="entry name" value="LRR_dom_sf"/>
</dbReference>
<name>A0A6A4VKB3_AMPAM</name>
<dbReference type="Proteomes" id="UP000440578">
    <property type="component" value="Unassembled WGS sequence"/>
</dbReference>
<accession>A0A6A4VKB3</accession>
<dbReference type="Gene3D" id="1.20.1280.50">
    <property type="match status" value="1"/>
</dbReference>
<feature type="compositionally biased region" description="Low complexity" evidence="4">
    <location>
        <begin position="135"/>
        <end position="153"/>
    </location>
</feature>
<comment type="caution">
    <text evidence="7">The sequence shown here is derived from an EMBL/GenBank/DDBJ whole genome shotgun (WGS) entry which is preliminary data.</text>
</comment>
<dbReference type="PROSITE" id="PS50102">
    <property type="entry name" value="RRM"/>
    <property type="match status" value="1"/>
</dbReference>
<evidence type="ECO:0000259" key="5">
    <source>
        <dbReference type="PROSITE" id="PS50102"/>
    </source>
</evidence>
<dbReference type="AlphaFoldDB" id="A0A6A4VKB3"/>
<protein>
    <submittedName>
        <fullName evidence="7">Putative RNA-binding protein EEED8.10</fullName>
    </submittedName>
</protein>
<feature type="compositionally biased region" description="Acidic residues" evidence="4">
    <location>
        <begin position="170"/>
        <end position="191"/>
    </location>
</feature>
<dbReference type="InterPro" id="IPR012677">
    <property type="entry name" value="Nucleotide-bd_a/b_plait_sf"/>
</dbReference>
<dbReference type="PANTHER" id="PTHR13318">
    <property type="entry name" value="PARTNER OF PAIRED, ISOFORM B-RELATED"/>
    <property type="match status" value="1"/>
</dbReference>
<gene>
    <name evidence="7" type="primary">EEED8.10_1</name>
    <name evidence="7" type="ORF">FJT64_007455</name>
</gene>
<dbReference type="SUPFAM" id="SSF54928">
    <property type="entry name" value="RNA-binding domain, RBD"/>
    <property type="match status" value="1"/>
</dbReference>
<dbReference type="InterPro" id="IPR000504">
    <property type="entry name" value="RRM_dom"/>
</dbReference>
<dbReference type="GO" id="GO:0003723">
    <property type="term" value="F:RNA binding"/>
    <property type="evidence" value="ECO:0007669"/>
    <property type="project" value="UniProtKB-UniRule"/>
</dbReference>
<keyword evidence="8" id="KW-1185">Reference proteome</keyword>
<feature type="domain" description="F-box" evidence="6">
    <location>
        <begin position="299"/>
        <end position="346"/>
    </location>
</feature>
<dbReference type="SMART" id="SM00256">
    <property type="entry name" value="FBOX"/>
    <property type="match status" value="1"/>
</dbReference>
<dbReference type="SUPFAM" id="SSF52047">
    <property type="entry name" value="RNI-like"/>
    <property type="match status" value="2"/>
</dbReference>
<reference evidence="7 8" key="1">
    <citation type="submission" date="2019-07" db="EMBL/GenBank/DDBJ databases">
        <title>Draft genome assembly of a fouling barnacle, Amphibalanus amphitrite (Darwin, 1854): The first reference genome for Thecostraca.</title>
        <authorList>
            <person name="Kim W."/>
        </authorList>
    </citation>
    <scope>NUCLEOTIDE SEQUENCE [LARGE SCALE GENOMIC DNA]</scope>
    <source>
        <strain evidence="7">SNU_AA5</strain>
        <tissue evidence="7">Soma without cirri and trophi</tissue>
    </source>
</reference>
<evidence type="ECO:0000256" key="4">
    <source>
        <dbReference type="SAM" id="MobiDB-lite"/>
    </source>
</evidence>
<dbReference type="CDD" id="cd09917">
    <property type="entry name" value="F-box_SF"/>
    <property type="match status" value="1"/>
</dbReference>
<feature type="domain" description="RRM" evidence="5">
    <location>
        <begin position="196"/>
        <end position="276"/>
    </location>
</feature>
<dbReference type="Pfam" id="PF12937">
    <property type="entry name" value="F-box-like"/>
    <property type="match status" value="1"/>
</dbReference>
<evidence type="ECO:0000256" key="2">
    <source>
        <dbReference type="ARBA" id="ARBA00022884"/>
    </source>
</evidence>
<feature type="compositionally biased region" description="Low complexity" evidence="4">
    <location>
        <begin position="277"/>
        <end position="291"/>
    </location>
</feature>
<evidence type="ECO:0000256" key="3">
    <source>
        <dbReference type="PROSITE-ProRule" id="PRU00176"/>
    </source>
</evidence>
<evidence type="ECO:0000313" key="8">
    <source>
        <dbReference type="Proteomes" id="UP000440578"/>
    </source>
</evidence>
<dbReference type="SUPFAM" id="SSF81383">
    <property type="entry name" value="F-box domain"/>
    <property type="match status" value="1"/>
</dbReference>
<feature type="region of interest" description="Disordered" evidence="4">
    <location>
        <begin position="271"/>
        <end position="299"/>
    </location>
</feature>
<evidence type="ECO:0000259" key="6">
    <source>
        <dbReference type="PROSITE" id="PS50181"/>
    </source>
</evidence>
<evidence type="ECO:0000256" key="1">
    <source>
        <dbReference type="ARBA" id="ARBA00022786"/>
    </source>
</evidence>
<dbReference type="EMBL" id="VIIS01001648">
    <property type="protein sequence ID" value="KAF0294926.1"/>
    <property type="molecule type" value="Genomic_DNA"/>
</dbReference>
<dbReference type="GO" id="GO:0031146">
    <property type="term" value="P:SCF-dependent proteasomal ubiquitin-dependent protein catabolic process"/>
    <property type="evidence" value="ECO:0007669"/>
    <property type="project" value="TreeGrafter"/>
</dbReference>
<dbReference type="InterPro" id="IPR006553">
    <property type="entry name" value="Leu-rich_rpt_Cys-con_subtyp"/>
</dbReference>
<dbReference type="Pfam" id="PF00076">
    <property type="entry name" value="RRM_1"/>
    <property type="match status" value="1"/>
</dbReference>
<dbReference type="PROSITE" id="PS50181">
    <property type="entry name" value="FBOX"/>
    <property type="match status" value="1"/>
</dbReference>
<dbReference type="EMBL" id="VIIS01001648">
    <property type="protein sequence ID" value="KAF0294927.1"/>
    <property type="molecule type" value="Genomic_DNA"/>
</dbReference>
<dbReference type="InterPro" id="IPR036047">
    <property type="entry name" value="F-box-like_dom_sf"/>
</dbReference>
<keyword evidence="2 3" id="KW-0694">RNA-binding</keyword>
<dbReference type="Gene3D" id="3.80.10.10">
    <property type="entry name" value="Ribonuclease Inhibitor"/>
    <property type="match status" value="2"/>
</dbReference>
<sequence>MLTLPRRPNRPRIAVGSSARLSQLHLGSSQLGLNALQCDASDGVICGRAALQRRLRGQSRKLSLPVMSRTEAASIEIGGGLAQFGGAAADPGSDDDQDGPARFTIGSPLHFRRRTQPSVSPAPVPAPAGGGGGDSPPAAAAGAEGGTAPATEGAEGGASVEDAEGGAPAEDAECDATTGEEPEAEAAPDTDPDLKKRVFAGNLPFTASKSRLWDLFEQFGKVANVHIVKAPHSGKSRGFGFVTFREEAGAQNALAADGSQALHLLRRQIRVSPAEPRAPSTRSRGAAAGARRPPPPSGPCLVDRLPAELLQLVLSYLPLQQLLAVQRVSHRWQDAARDLLRRRQQLDLRAEPLLATATTGDFTLGRLTDRTLRYLLRLMPALRVLRTGGNVRTCSYKALDIVASHCKNLVEIDLDGFCINEDSLKKLCISCPSLEEVKLPNHYHFSEASVWVLLRHLPLLRTLELNSSDRVTGRCFSLLPAALRRLSVAGCTGLRADSLRQVGSRCPELRQLDVSSLPEGAAADLSAALAGCSQLERLTARRMMEPIERHVPAAGLPALRHLDLGSAVGVTDNTLRQLADLLPGLTTLNIQGTYPTLNIQDCPSVTEDGLFHLRRCKHLLSLDLSYLRCVTDAVLDRLHGLPLKQLHLAEGYQGAAGFTDQGVTRLVVACQSLTLLDISCVEDLSPDLVDLLFEQLPVARDVTLYVGGTNLEELPPRLPGPLTLRDVNTVPPHMRGIIDELHLFGPDDFDEYDFDYDYDGIDDIDQDDFDDFHEYYYDYGYDDFDMDEDGHLM</sequence>
<dbReference type="InterPro" id="IPR001810">
    <property type="entry name" value="F-box_dom"/>
</dbReference>
<feature type="region of interest" description="Disordered" evidence="4">
    <location>
        <begin position="86"/>
        <end position="195"/>
    </location>
</feature>
<dbReference type="OrthoDB" id="1749473at2759"/>
<evidence type="ECO:0000313" key="7">
    <source>
        <dbReference type="EMBL" id="KAF0294926.1"/>
    </source>
</evidence>
<dbReference type="SMART" id="SM00367">
    <property type="entry name" value="LRR_CC"/>
    <property type="match status" value="4"/>
</dbReference>
<organism evidence="7 8">
    <name type="scientific">Amphibalanus amphitrite</name>
    <name type="common">Striped barnacle</name>
    <name type="synonym">Balanus amphitrite</name>
    <dbReference type="NCBI Taxonomy" id="1232801"/>
    <lineage>
        <taxon>Eukaryota</taxon>
        <taxon>Metazoa</taxon>
        <taxon>Ecdysozoa</taxon>
        <taxon>Arthropoda</taxon>
        <taxon>Crustacea</taxon>
        <taxon>Multicrustacea</taxon>
        <taxon>Cirripedia</taxon>
        <taxon>Thoracica</taxon>
        <taxon>Thoracicalcarea</taxon>
        <taxon>Balanomorpha</taxon>
        <taxon>Balanoidea</taxon>
        <taxon>Balanidae</taxon>
        <taxon>Amphibalaninae</taxon>
        <taxon>Amphibalanus</taxon>
    </lineage>
</organism>
<dbReference type="InterPro" id="IPR035979">
    <property type="entry name" value="RBD_domain_sf"/>
</dbReference>
<dbReference type="Gene3D" id="3.30.70.330">
    <property type="match status" value="1"/>
</dbReference>
<dbReference type="SMART" id="SM00360">
    <property type="entry name" value="RRM"/>
    <property type="match status" value="1"/>
</dbReference>
<dbReference type="GO" id="GO:0019005">
    <property type="term" value="C:SCF ubiquitin ligase complex"/>
    <property type="evidence" value="ECO:0007669"/>
    <property type="project" value="TreeGrafter"/>
</dbReference>
<proteinExistence type="predicted"/>